<feature type="chain" id="PRO_5002065728" description="Secreted protein" evidence="1">
    <location>
        <begin position="19"/>
        <end position="66"/>
    </location>
</feature>
<evidence type="ECO:0000256" key="1">
    <source>
        <dbReference type="SAM" id="SignalP"/>
    </source>
</evidence>
<reference evidence="2" key="1">
    <citation type="submission" date="2014-09" db="EMBL/GenBank/DDBJ databases">
        <authorList>
            <person name="Magalhaes I.L.F."/>
            <person name="Oliveira U."/>
            <person name="Santos F.R."/>
            <person name="Vidigal T.H.D.A."/>
            <person name="Brescovit A.D."/>
            <person name="Santos A.J."/>
        </authorList>
    </citation>
    <scope>NUCLEOTIDE SEQUENCE</scope>
    <source>
        <tissue evidence="2">Shoot tissue taken approximately 20 cm above the soil surface</tissue>
    </source>
</reference>
<accession>A0A0A9I3G7</accession>
<keyword evidence="1" id="KW-0732">Signal</keyword>
<evidence type="ECO:0008006" key="3">
    <source>
        <dbReference type="Google" id="ProtNLM"/>
    </source>
</evidence>
<organism evidence="2">
    <name type="scientific">Arundo donax</name>
    <name type="common">Giant reed</name>
    <name type="synonym">Donax arundinaceus</name>
    <dbReference type="NCBI Taxonomy" id="35708"/>
    <lineage>
        <taxon>Eukaryota</taxon>
        <taxon>Viridiplantae</taxon>
        <taxon>Streptophyta</taxon>
        <taxon>Embryophyta</taxon>
        <taxon>Tracheophyta</taxon>
        <taxon>Spermatophyta</taxon>
        <taxon>Magnoliopsida</taxon>
        <taxon>Liliopsida</taxon>
        <taxon>Poales</taxon>
        <taxon>Poaceae</taxon>
        <taxon>PACMAD clade</taxon>
        <taxon>Arundinoideae</taxon>
        <taxon>Arundineae</taxon>
        <taxon>Arundo</taxon>
    </lineage>
</organism>
<reference evidence="2" key="2">
    <citation type="journal article" date="2015" name="Data Brief">
        <title>Shoot transcriptome of the giant reed, Arundo donax.</title>
        <authorList>
            <person name="Barrero R.A."/>
            <person name="Guerrero F.D."/>
            <person name="Moolhuijzen P."/>
            <person name="Goolsby J.A."/>
            <person name="Tidwell J."/>
            <person name="Bellgard S.E."/>
            <person name="Bellgard M.I."/>
        </authorList>
    </citation>
    <scope>NUCLEOTIDE SEQUENCE</scope>
    <source>
        <tissue evidence="2">Shoot tissue taken approximately 20 cm above the soil surface</tissue>
    </source>
</reference>
<sequence>MAAWTPLVTATIVTYLLAVMDCCTRVEYIQWTKIFDSLPTGVPQHIPLEKCARQRRASLLVMTNSE</sequence>
<dbReference type="EMBL" id="GBRH01158183">
    <property type="protein sequence ID" value="JAE39713.1"/>
    <property type="molecule type" value="Transcribed_RNA"/>
</dbReference>
<feature type="signal peptide" evidence="1">
    <location>
        <begin position="1"/>
        <end position="18"/>
    </location>
</feature>
<protein>
    <recommendedName>
        <fullName evidence="3">Secreted protein</fullName>
    </recommendedName>
</protein>
<dbReference type="AlphaFoldDB" id="A0A0A9I3G7"/>
<evidence type="ECO:0000313" key="2">
    <source>
        <dbReference type="EMBL" id="JAE39713.1"/>
    </source>
</evidence>
<proteinExistence type="predicted"/>
<name>A0A0A9I3G7_ARUDO</name>